<feature type="domain" description="Glyceraldehyde 3-phosphate dehydrogenase NAD(P) binding" evidence="7">
    <location>
        <begin position="29"/>
        <end position="136"/>
    </location>
</feature>
<dbReference type="Gene3D" id="2.40.50.100">
    <property type="match status" value="1"/>
</dbReference>
<evidence type="ECO:0000259" key="7">
    <source>
        <dbReference type="SMART" id="SM00846"/>
    </source>
</evidence>
<name>A0A7J6F2D8_CANSA</name>
<proteinExistence type="inferred from homology"/>
<reference evidence="8 9" key="1">
    <citation type="journal article" date="2020" name="bioRxiv">
        <title>Sequence and annotation of 42 cannabis genomes reveals extensive copy number variation in cannabinoid synthesis and pathogen resistance genes.</title>
        <authorList>
            <person name="Mckernan K.J."/>
            <person name="Helbert Y."/>
            <person name="Kane L.T."/>
            <person name="Ebling H."/>
            <person name="Zhang L."/>
            <person name="Liu B."/>
            <person name="Eaton Z."/>
            <person name="Mclaughlin S."/>
            <person name="Kingan S."/>
            <person name="Baybayan P."/>
            <person name="Concepcion G."/>
            <person name="Jordan M."/>
            <person name="Riva A."/>
            <person name="Barbazuk W."/>
            <person name="Harkins T."/>
        </authorList>
    </citation>
    <scope>NUCLEOTIDE SEQUENCE [LARGE SCALE GENOMIC DNA]</scope>
    <source>
        <strain evidence="9">cv. Jamaican Lion 4</strain>
        <tissue evidence="8">Leaf</tissue>
    </source>
</reference>
<dbReference type="SMART" id="SM00846">
    <property type="entry name" value="Gp_dh_N"/>
    <property type="match status" value="1"/>
</dbReference>
<dbReference type="EC" id="1.2.1.12" evidence="3"/>
<evidence type="ECO:0000256" key="5">
    <source>
        <dbReference type="ARBA" id="ARBA00023027"/>
    </source>
</evidence>
<protein>
    <recommendedName>
        <fullName evidence="3">glyceraldehyde-3-phosphate dehydrogenase (phosphorylating)</fullName>
        <ecNumber evidence="3">1.2.1.12</ecNumber>
    </recommendedName>
</protein>
<keyword evidence="6" id="KW-0324">Glycolysis</keyword>
<accession>A0A7J6F2D8</accession>
<comment type="pathway">
    <text evidence="1">Carbohydrate degradation; glycolysis; pyruvate from D-glyceraldehyde 3-phosphate: step 1/5.</text>
</comment>
<keyword evidence="5" id="KW-0520">NAD</keyword>
<comment type="caution">
    <text evidence="8">The sequence shown here is derived from an EMBL/GenBank/DDBJ whole genome shotgun (WGS) entry which is preliminary data.</text>
</comment>
<dbReference type="Proteomes" id="UP000525078">
    <property type="component" value="Unassembled WGS sequence"/>
</dbReference>
<dbReference type="InterPro" id="IPR020828">
    <property type="entry name" value="GlycerAld_3-P_DH_NAD(P)-bd"/>
</dbReference>
<evidence type="ECO:0000313" key="8">
    <source>
        <dbReference type="EMBL" id="KAF4364798.1"/>
    </source>
</evidence>
<dbReference type="Gene3D" id="3.40.50.720">
    <property type="entry name" value="NAD(P)-binding Rossmann-like Domain"/>
    <property type="match status" value="1"/>
</dbReference>
<dbReference type="InterPro" id="IPR031686">
    <property type="entry name" value="ATP-synth_a_Xtn"/>
</dbReference>
<evidence type="ECO:0000256" key="6">
    <source>
        <dbReference type="ARBA" id="ARBA00023152"/>
    </source>
</evidence>
<gene>
    <name evidence="8" type="ORF">F8388_018474</name>
</gene>
<dbReference type="GO" id="GO:0004365">
    <property type="term" value="F:glyceraldehyde-3-phosphate dehydrogenase (NAD+) (phosphorylating) activity"/>
    <property type="evidence" value="ECO:0007669"/>
    <property type="project" value="UniProtKB-EC"/>
</dbReference>
<keyword evidence="4" id="KW-0560">Oxidoreductase</keyword>
<organism evidence="8 9">
    <name type="scientific">Cannabis sativa</name>
    <name type="common">Hemp</name>
    <name type="synonym">Marijuana</name>
    <dbReference type="NCBI Taxonomy" id="3483"/>
    <lineage>
        <taxon>Eukaryota</taxon>
        <taxon>Viridiplantae</taxon>
        <taxon>Streptophyta</taxon>
        <taxon>Embryophyta</taxon>
        <taxon>Tracheophyta</taxon>
        <taxon>Spermatophyta</taxon>
        <taxon>Magnoliopsida</taxon>
        <taxon>eudicotyledons</taxon>
        <taxon>Gunneridae</taxon>
        <taxon>Pentapetalae</taxon>
        <taxon>rosids</taxon>
        <taxon>fabids</taxon>
        <taxon>Rosales</taxon>
        <taxon>Cannabaceae</taxon>
        <taxon>Cannabis</taxon>
    </lineage>
</organism>
<comment type="similarity">
    <text evidence="2">Belongs to the glyceraldehyde-3-phosphate dehydrogenase family.</text>
</comment>
<dbReference type="PANTHER" id="PTHR10836">
    <property type="entry name" value="GLYCERALDEHYDE 3-PHOSPHATE DEHYDROGENASE"/>
    <property type="match status" value="1"/>
</dbReference>
<dbReference type="InterPro" id="IPR036291">
    <property type="entry name" value="NAD(P)-bd_dom_sf"/>
</dbReference>
<dbReference type="GO" id="GO:0005829">
    <property type="term" value="C:cytosol"/>
    <property type="evidence" value="ECO:0007669"/>
    <property type="project" value="TreeGrafter"/>
</dbReference>
<dbReference type="AlphaFoldDB" id="A0A7J6F2D8"/>
<feature type="non-terminal residue" evidence="8">
    <location>
        <position position="295"/>
    </location>
</feature>
<dbReference type="Pfam" id="PF16886">
    <property type="entry name" value="ATP-synt_ab_Xtn"/>
    <property type="match status" value="1"/>
</dbReference>
<dbReference type="GO" id="GO:0006096">
    <property type="term" value="P:glycolytic process"/>
    <property type="evidence" value="ECO:0007669"/>
    <property type="project" value="UniProtKB-KW"/>
</dbReference>
<evidence type="ECO:0000313" key="9">
    <source>
        <dbReference type="Proteomes" id="UP000525078"/>
    </source>
</evidence>
<dbReference type="EMBL" id="JAATIP010000164">
    <property type="protein sequence ID" value="KAF4364798.1"/>
    <property type="molecule type" value="Genomic_DNA"/>
</dbReference>
<dbReference type="PANTHER" id="PTHR10836:SF112">
    <property type="entry name" value="GLYCERALDEHYDE-3-PHOSPHATE DEHYDROGENASE GAPC1, CYTOSOLIC-RELATED"/>
    <property type="match status" value="1"/>
</dbReference>
<dbReference type="InterPro" id="IPR020831">
    <property type="entry name" value="GlycerAld/Erythrose_P_DH"/>
</dbReference>
<dbReference type="SUPFAM" id="SSF51735">
    <property type="entry name" value="NAD(P)-binding Rossmann-fold domains"/>
    <property type="match status" value="1"/>
</dbReference>
<sequence length="295" mass="33326">MSLLNRFPQQPLLRLSASPSTGMMSSSLLLLTTYMFKYDSIHGPWKHHELKVKDSKTLLFGEKPVTVFGVRNPEEIPWGETGADFVVESTGIFTDKDKAAAHLKGGAKKVIISAPSKDAPMFVVGVNENDYKPDFIFWLSFWLSFVLSEKSVHVSLSSEQDTAQKFEEDTMVWSAIVTETYMFKYNSVHGPWKHHELKVKDSKILLFGEKPVTVFSNVFENSLMEHPVALPPYAMRKITYIAPASQYSLHDTVLRVGSSKELQRKLPCFRFSEGKVESQFFEDNGFGSSFDAFAS</sequence>
<evidence type="ECO:0000256" key="4">
    <source>
        <dbReference type="ARBA" id="ARBA00023002"/>
    </source>
</evidence>
<evidence type="ECO:0000256" key="2">
    <source>
        <dbReference type="ARBA" id="ARBA00007406"/>
    </source>
</evidence>
<evidence type="ECO:0000256" key="3">
    <source>
        <dbReference type="ARBA" id="ARBA00013119"/>
    </source>
</evidence>
<evidence type="ECO:0000256" key="1">
    <source>
        <dbReference type="ARBA" id="ARBA00004869"/>
    </source>
</evidence>
<dbReference type="GO" id="GO:0051287">
    <property type="term" value="F:NAD binding"/>
    <property type="evidence" value="ECO:0007669"/>
    <property type="project" value="InterPro"/>
</dbReference>
<dbReference type="CDD" id="cd05214">
    <property type="entry name" value="GAPDH_I_N"/>
    <property type="match status" value="1"/>
</dbReference>
<dbReference type="Pfam" id="PF00044">
    <property type="entry name" value="Gp_dh_N"/>
    <property type="match status" value="1"/>
</dbReference>